<evidence type="ECO:0000313" key="1">
    <source>
        <dbReference type="EMBL" id="TPP62476.1"/>
    </source>
</evidence>
<evidence type="ECO:0000313" key="2">
    <source>
        <dbReference type="Proteomes" id="UP000316759"/>
    </source>
</evidence>
<sequence length="173" mass="19161">MVVESVGTEVGVVEANSCIHLAAGRRTPRKKSAVVNVRICVPKPPSPLKQVSVFANESGRVNSSWEELSGLFNTIQSCKRKPFQDRTQYFLLVNLPEASVAESQNRLDHDFSPLRSDSSRIFTSEEVAVDNSPQKLPFFVLESNGSPMINHDSSRSSRVPLMWPGRFFIAPAS</sequence>
<dbReference type="EMBL" id="SUNJ01006792">
    <property type="protein sequence ID" value="TPP62476.1"/>
    <property type="molecule type" value="Genomic_DNA"/>
</dbReference>
<keyword evidence="2" id="KW-1185">Reference proteome</keyword>
<accession>A0A504YQM8</accession>
<name>A0A504YQM8_FASGI</name>
<dbReference type="Proteomes" id="UP000316759">
    <property type="component" value="Unassembled WGS sequence"/>
</dbReference>
<protein>
    <submittedName>
        <fullName evidence="1">Uncharacterized protein</fullName>
    </submittedName>
</protein>
<gene>
    <name evidence="1" type="ORF">FGIG_04154</name>
</gene>
<dbReference type="AlphaFoldDB" id="A0A504YQM8"/>
<comment type="caution">
    <text evidence="1">The sequence shown here is derived from an EMBL/GenBank/DDBJ whole genome shotgun (WGS) entry which is preliminary data.</text>
</comment>
<proteinExistence type="predicted"/>
<reference evidence="1 2" key="1">
    <citation type="submission" date="2019-04" db="EMBL/GenBank/DDBJ databases">
        <title>Annotation for the trematode Fasciola gigantica.</title>
        <authorList>
            <person name="Choi Y.-J."/>
        </authorList>
    </citation>
    <scope>NUCLEOTIDE SEQUENCE [LARGE SCALE GENOMIC DNA]</scope>
    <source>
        <strain evidence="1">Uganda_cow_1</strain>
    </source>
</reference>
<organism evidence="1 2">
    <name type="scientific">Fasciola gigantica</name>
    <name type="common">Giant liver fluke</name>
    <dbReference type="NCBI Taxonomy" id="46835"/>
    <lineage>
        <taxon>Eukaryota</taxon>
        <taxon>Metazoa</taxon>
        <taxon>Spiralia</taxon>
        <taxon>Lophotrochozoa</taxon>
        <taxon>Platyhelminthes</taxon>
        <taxon>Trematoda</taxon>
        <taxon>Digenea</taxon>
        <taxon>Plagiorchiida</taxon>
        <taxon>Echinostomata</taxon>
        <taxon>Echinostomatoidea</taxon>
        <taxon>Fasciolidae</taxon>
        <taxon>Fasciola</taxon>
    </lineage>
</organism>